<dbReference type="AlphaFoldDB" id="F8MM55"/>
<reference evidence="6" key="1">
    <citation type="journal article" date="2011" name="Genetics">
        <title>Massive changes in genome architecture accompany the transition to self-fertility in the filamentous fungus Neurospora tetrasperma.</title>
        <authorList>
            <person name="Ellison C.E."/>
            <person name="Stajich J.E."/>
            <person name="Jacobson D.J."/>
            <person name="Natvig D.O."/>
            <person name="Lapidus A."/>
            <person name="Foster B."/>
            <person name="Aerts A."/>
            <person name="Riley R."/>
            <person name="Lindquist E.A."/>
            <person name="Grigoriev I.V."/>
            <person name="Taylor J.W."/>
        </authorList>
    </citation>
    <scope>NUCLEOTIDE SEQUENCE [LARGE SCALE GENOMIC DNA]</scope>
    <source>
        <strain evidence="6">FGSC 2508 / P0657</strain>
    </source>
</reference>
<feature type="domain" description="WSC" evidence="4">
    <location>
        <begin position="37"/>
        <end position="129"/>
    </location>
</feature>
<evidence type="ECO:0000259" key="4">
    <source>
        <dbReference type="PROSITE" id="PS51212"/>
    </source>
</evidence>
<accession>F8MM55</accession>
<dbReference type="Proteomes" id="UP000008065">
    <property type="component" value="Unassembled WGS sequence"/>
</dbReference>
<gene>
    <name evidence="5" type="ORF">NEUTE1DRAFT_109929</name>
</gene>
<feature type="chain" id="PRO_5003380442" description="WSC domain-containing protein" evidence="3">
    <location>
        <begin position="24"/>
        <end position="624"/>
    </location>
</feature>
<dbReference type="HOGENOM" id="CLU_016905_1_0_1"/>
<dbReference type="PANTHER" id="PTHR45964:SF5">
    <property type="entry name" value="WSCD FAMILY MEMBER CG9164"/>
    <property type="match status" value="1"/>
</dbReference>
<dbReference type="Pfam" id="PF01822">
    <property type="entry name" value="WSC"/>
    <property type="match status" value="2"/>
</dbReference>
<evidence type="ECO:0000313" key="5">
    <source>
        <dbReference type="EMBL" id="EGO57729.1"/>
    </source>
</evidence>
<protein>
    <recommendedName>
        <fullName evidence="4">WSC domain-containing protein</fullName>
    </recommendedName>
</protein>
<evidence type="ECO:0000256" key="1">
    <source>
        <dbReference type="ARBA" id="ARBA00022737"/>
    </source>
</evidence>
<dbReference type="RefSeq" id="XP_009850826.1">
    <property type="nucleotide sequence ID" value="XM_009852524.1"/>
</dbReference>
<dbReference type="OrthoDB" id="2019572at2759"/>
<dbReference type="KEGG" id="nte:NEUTE1DRAFT109929"/>
<name>F8MM55_NEUT8</name>
<dbReference type="PROSITE" id="PS51212">
    <property type="entry name" value="WSC"/>
    <property type="match status" value="2"/>
</dbReference>
<evidence type="ECO:0000313" key="6">
    <source>
        <dbReference type="Proteomes" id="UP000008065"/>
    </source>
</evidence>
<dbReference type="VEuPathDB" id="FungiDB:NEUTE1DRAFT_109929"/>
<proteinExistence type="predicted"/>
<dbReference type="GeneID" id="20822479"/>
<keyword evidence="1" id="KW-0677">Repeat</keyword>
<dbReference type="InterPro" id="IPR051589">
    <property type="entry name" value="Sialate-O-sulfotransferase"/>
</dbReference>
<keyword evidence="3" id="KW-0732">Signal</keyword>
<feature type="compositionally biased region" description="Low complexity" evidence="2">
    <location>
        <begin position="254"/>
        <end position="325"/>
    </location>
</feature>
<feature type="region of interest" description="Disordered" evidence="2">
    <location>
        <begin position="246"/>
        <end position="325"/>
    </location>
</feature>
<feature type="signal peptide" evidence="3">
    <location>
        <begin position="1"/>
        <end position="23"/>
    </location>
</feature>
<evidence type="ECO:0000256" key="2">
    <source>
        <dbReference type="SAM" id="MobiDB-lite"/>
    </source>
</evidence>
<dbReference type="SMART" id="SM00321">
    <property type="entry name" value="WSC"/>
    <property type="match status" value="2"/>
</dbReference>
<dbReference type="InterPro" id="IPR002889">
    <property type="entry name" value="WSC_carb-bd"/>
</dbReference>
<feature type="domain" description="WSC" evidence="4">
    <location>
        <begin position="141"/>
        <end position="237"/>
    </location>
</feature>
<sequence>MASLTLRAAALAAIALVHVGVRATTIELPPCLDPFQPFIYSGCYADTGNPHALSLRSQLDQQDMTIEKCVSVCKGNGFRYAGLEYYGVCYCGNTVNGQQIDEEQCNYPCTGNSSQVCGGTDIISVYQDPTFLPVDEVTVADYDHLGCWTDDSEYGRALAYPQDQLDGSTLTTEKCLQACRDGGYPFAGTEFGGECWCGVVIGNGTFSAPDSECDIPCNGNSTQICGGRARLNLYVANELQSLEPCGYVPPPPESSSSSSVTASSSTTPVASSQSTSDITSSTATTSDIPSSTTTSYTLGSTTTTSTTSITSTTLATTTSPPPTTTLTTASTTITTSSSICKETVTLPPTCEYKCGKWCSSPLPDWDSPQSCFPSHANCFLQVSACFKQAGWPGALDCFGFAEWCSALSTYCKGSSKPGGICSKKDFWNHKPPSSPSLGGPGVPTTTVITVPCLPVSTGKPTSTSIPTSTKAATFTTTTTTSTTGTKCPIPTSTSLCNPPKSNKPPVGGIPLPVVTCNDLLSSFSSGHPFKLYTDSDSSKCKSYARSSFSTACLDACQEQYDDCVDVYAKGCKEGKYGKDDSTSYAGAVLKCKEQYADSTGNLSRYQHKKCGGNKALDTSYAQAC</sequence>
<dbReference type="EMBL" id="GL891304">
    <property type="protein sequence ID" value="EGO57729.1"/>
    <property type="molecule type" value="Genomic_DNA"/>
</dbReference>
<keyword evidence="6" id="KW-1185">Reference proteome</keyword>
<evidence type="ECO:0000256" key="3">
    <source>
        <dbReference type="SAM" id="SignalP"/>
    </source>
</evidence>
<dbReference type="PANTHER" id="PTHR45964">
    <property type="entry name" value="WSCD FAMILY MEMBER CG9164"/>
    <property type="match status" value="1"/>
</dbReference>
<organism evidence="5 6">
    <name type="scientific">Neurospora tetrasperma (strain FGSC 2508 / ATCC MYA-4615 / P0657)</name>
    <dbReference type="NCBI Taxonomy" id="510951"/>
    <lineage>
        <taxon>Eukaryota</taxon>
        <taxon>Fungi</taxon>
        <taxon>Dikarya</taxon>
        <taxon>Ascomycota</taxon>
        <taxon>Pezizomycotina</taxon>
        <taxon>Sordariomycetes</taxon>
        <taxon>Sordariomycetidae</taxon>
        <taxon>Sordariales</taxon>
        <taxon>Sordariaceae</taxon>
        <taxon>Neurospora</taxon>
    </lineage>
</organism>